<evidence type="ECO:0000313" key="1">
    <source>
        <dbReference type="EMBL" id="KAK9938209.1"/>
    </source>
</evidence>
<sequence length="181" mass="19714">MVFFKAPHKLTGFSFSSALPAPSPDHTVAASCSRCHRRHPQHQTLPSHGRNFLSHYRASKHRRLPGRARHFHRPQIEPVLDSIDEPLHRSTVVSPSSLTAPLSSISSLPYCPVHEIVLCPASQSSPHSQAAAQTVPVRAAPTPPHAVLLISATTVITQARRRPLLLPAPFTVAASFEIPPL</sequence>
<organism evidence="1 2">
    <name type="scientific">Rubus argutus</name>
    <name type="common">Southern blackberry</name>
    <dbReference type="NCBI Taxonomy" id="59490"/>
    <lineage>
        <taxon>Eukaryota</taxon>
        <taxon>Viridiplantae</taxon>
        <taxon>Streptophyta</taxon>
        <taxon>Embryophyta</taxon>
        <taxon>Tracheophyta</taxon>
        <taxon>Spermatophyta</taxon>
        <taxon>Magnoliopsida</taxon>
        <taxon>eudicotyledons</taxon>
        <taxon>Gunneridae</taxon>
        <taxon>Pentapetalae</taxon>
        <taxon>rosids</taxon>
        <taxon>fabids</taxon>
        <taxon>Rosales</taxon>
        <taxon>Rosaceae</taxon>
        <taxon>Rosoideae</taxon>
        <taxon>Rosoideae incertae sedis</taxon>
        <taxon>Rubus</taxon>
    </lineage>
</organism>
<gene>
    <name evidence="1" type="ORF">M0R45_014962</name>
</gene>
<accession>A0AAW1XPA8</accession>
<dbReference type="AlphaFoldDB" id="A0AAW1XPA8"/>
<dbReference type="EMBL" id="JBEDUW010000003">
    <property type="protein sequence ID" value="KAK9938209.1"/>
    <property type="molecule type" value="Genomic_DNA"/>
</dbReference>
<name>A0AAW1XPA8_RUBAR</name>
<protein>
    <submittedName>
        <fullName evidence="1">Uncharacterized protein</fullName>
    </submittedName>
</protein>
<reference evidence="1 2" key="1">
    <citation type="journal article" date="2023" name="G3 (Bethesda)">
        <title>A chromosome-length genome assembly and annotation of blackberry (Rubus argutus, cv. 'Hillquist').</title>
        <authorList>
            <person name="Bruna T."/>
            <person name="Aryal R."/>
            <person name="Dudchenko O."/>
            <person name="Sargent D.J."/>
            <person name="Mead D."/>
            <person name="Buti M."/>
            <person name="Cavallini A."/>
            <person name="Hytonen T."/>
            <person name="Andres J."/>
            <person name="Pham M."/>
            <person name="Weisz D."/>
            <person name="Mascagni F."/>
            <person name="Usai G."/>
            <person name="Natali L."/>
            <person name="Bassil N."/>
            <person name="Fernandez G.E."/>
            <person name="Lomsadze A."/>
            <person name="Armour M."/>
            <person name="Olukolu B."/>
            <person name="Poorten T."/>
            <person name="Britton C."/>
            <person name="Davik J."/>
            <person name="Ashrafi H."/>
            <person name="Aiden E.L."/>
            <person name="Borodovsky M."/>
            <person name="Worthington M."/>
        </authorList>
    </citation>
    <scope>NUCLEOTIDE SEQUENCE [LARGE SCALE GENOMIC DNA]</scope>
    <source>
        <strain evidence="1">PI 553951</strain>
    </source>
</reference>
<evidence type="ECO:0000313" key="2">
    <source>
        <dbReference type="Proteomes" id="UP001457282"/>
    </source>
</evidence>
<proteinExistence type="predicted"/>
<comment type="caution">
    <text evidence="1">The sequence shown here is derived from an EMBL/GenBank/DDBJ whole genome shotgun (WGS) entry which is preliminary data.</text>
</comment>
<keyword evidence="2" id="KW-1185">Reference proteome</keyword>
<dbReference type="Proteomes" id="UP001457282">
    <property type="component" value="Unassembled WGS sequence"/>
</dbReference>